<dbReference type="PANTHER" id="PTHR13604">
    <property type="entry name" value="DC12-RELATED"/>
    <property type="match status" value="1"/>
</dbReference>
<evidence type="ECO:0000256" key="7">
    <source>
        <dbReference type="ARBA" id="ARBA00023239"/>
    </source>
</evidence>
<proteinExistence type="inferred from homology"/>
<keyword evidence="7" id="KW-0456">Lyase</keyword>
<dbReference type="InterPro" id="IPR003738">
    <property type="entry name" value="SRAP"/>
</dbReference>
<geneLocation type="plasmid" evidence="10">
    <name>p1_pm101005</name>
</geneLocation>
<keyword evidence="6" id="KW-0238">DNA-binding</keyword>
<evidence type="ECO:0000256" key="4">
    <source>
        <dbReference type="ARBA" id="ARBA00022801"/>
    </source>
</evidence>
<evidence type="ECO:0000256" key="6">
    <source>
        <dbReference type="ARBA" id="ARBA00023125"/>
    </source>
</evidence>
<evidence type="ECO:0000256" key="8">
    <source>
        <dbReference type="RuleBase" id="RU364100"/>
    </source>
</evidence>
<dbReference type="GO" id="GO:0006508">
    <property type="term" value="P:proteolysis"/>
    <property type="evidence" value="ECO:0007669"/>
    <property type="project" value="UniProtKB-KW"/>
</dbReference>
<sequence>MCGRFAQYRVAYEYLDRIAVQLPLPLRGGINPEPIGRYNVPPQSMVQLLHQDDDGLRMEPVKWGYAPLWAQGKRPPAINARVETAATSKFFRDIWQTGRAIVPADGWYEWKKDEANPKLKQPYYTTLRTGEPMFFAALGRFQRGGSLEPRDGDGFVIITSSSDAGMFDIHDRRPLVLSPECASRWIDPELSQRDAENLALEHGLCVEEFDWHPVGKAVGNVRNEGPALIEQINHPLL</sequence>
<keyword evidence="3" id="KW-0227">DNA damage</keyword>
<organism evidence="9 10">
    <name type="scientific">Stutzerimonas stutzeri</name>
    <name type="common">Pseudomonas stutzeri</name>
    <dbReference type="NCBI Taxonomy" id="316"/>
    <lineage>
        <taxon>Bacteria</taxon>
        <taxon>Pseudomonadati</taxon>
        <taxon>Pseudomonadota</taxon>
        <taxon>Gammaproteobacteria</taxon>
        <taxon>Pseudomonadales</taxon>
        <taxon>Pseudomonadaceae</taxon>
        <taxon>Stutzerimonas</taxon>
    </lineage>
</organism>
<gene>
    <name evidence="9" type="ORF">GQA94_21935</name>
</gene>
<accession>A0A6I6M299</accession>
<dbReference type="SUPFAM" id="SSF143081">
    <property type="entry name" value="BB1717-like"/>
    <property type="match status" value="1"/>
</dbReference>
<evidence type="ECO:0000256" key="3">
    <source>
        <dbReference type="ARBA" id="ARBA00022763"/>
    </source>
</evidence>
<dbReference type="InterPro" id="IPR036590">
    <property type="entry name" value="SRAP-like"/>
</dbReference>
<dbReference type="GO" id="GO:0008233">
    <property type="term" value="F:peptidase activity"/>
    <property type="evidence" value="ECO:0007669"/>
    <property type="project" value="UniProtKB-KW"/>
</dbReference>
<dbReference type="EC" id="3.4.-.-" evidence="8"/>
<dbReference type="AlphaFoldDB" id="A0A6I6M299"/>
<keyword evidence="9" id="KW-0614">Plasmid</keyword>
<dbReference type="Pfam" id="PF02586">
    <property type="entry name" value="SRAP"/>
    <property type="match status" value="1"/>
</dbReference>
<dbReference type="GO" id="GO:0106300">
    <property type="term" value="P:protein-DNA covalent cross-linking repair"/>
    <property type="evidence" value="ECO:0007669"/>
    <property type="project" value="InterPro"/>
</dbReference>
<comment type="similarity">
    <text evidence="1 8">Belongs to the SOS response-associated peptidase family.</text>
</comment>
<name>A0A6I6M299_STUST</name>
<evidence type="ECO:0000313" key="9">
    <source>
        <dbReference type="EMBL" id="QGZ32791.1"/>
    </source>
</evidence>
<keyword evidence="4 8" id="KW-0378">Hydrolase</keyword>
<evidence type="ECO:0000256" key="2">
    <source>
        <dbReference type="ARBA" id="ARBA00022670"/>
    </source>
</evidence>
<dbReference type="OrthoDB" id="6192129at2"/>
<dbReference type="Proteomes" id="UP000438983">
    <property type="component" value="Plasmid p1_PM101005"/>
</dbReference>
<evidence type="ECO:0000313" key="10">
    <source>
        <dbReference type="Proteomes" id="UP000438983"/>
    </source>
</evidence>
<dbReference type="RefSeq" id="WP_158190205.1">
    <property type="nucleotide sequence ID" value="NZ_CP046903.1"/>
</dbReference>
<dbReference type="GO" id="GO:0016829">
    <property type="term" value="F:lyase activity"/>
    <property type="evidence" value="ECO:0007669"/>
    <property type="project" value="UniProtKB-KW"/>
</dbReference>
<dbReference type="Gene3D" id="3.90.1680.10">
    <property type="entry name" value="SOS response associated peptidase-like"/>
    <property type="match status" value="1"/>
</dbReference>
<keyword evidence="2 8" id="KW-0645">Protease</keyword>
<evidence type="ECO:0000256" key="5">
    <source>
        <dbReference type="ARBA" id="ARBA00023124"/>
    </source>
</evidence>
<keyword evidence="5" id="KW-0190">Covalent protein-DNA linkage</keyword>
<dbReference type="GO" id="GO:0003697">
    <property type="term" value="F:single-stranded DNA binding"/>
    <property type="evidence" value="ECO:0007669"/>
    <property type="project" value="InterPro"/>
</dbReference>
<protein>
    <recommendedName>
        <fullName evidence="8">Abasic site processing protein</fullName>
        <ecNumber evidence="8">3.4.-.-</ecNumber>
    </recommendedName>
</protein>
<evidence type="ECO:0000256" key="1">
    <source>
        <dbReference type="ARBA" id="ARBA00008136"/>
    </source>
</evidence>
<dbReference type="EMBL" id="CP046903">
    <property type="protein sequence ID" value="QGZ32791.1"/>
    <property type="molecule type" value="Genomic_DNA"/>
</dbReference>
<dbReference type="PANTHER" id="PTHR13604:SF0">
    <property type="entry name" value="ABASIC SITE PROCESSING PROTEIN HMCES"/>
    <property type="match status" value="1"/>
</dbReference>
<reference evidence="9 10" key="1">
    <citation type="submission" date="2019-12" db="EMBL/GenBank/DDBJ databases">
        <title>Complete genome sequence of Pseudomonas stutzeri.</title>
        <authorList>
            <person name="Lim S.R."/>
            <person name="Kim J.H."/>
        </authorList>
    </citation>
    <scope>NUCLEOTIDE SEQUENCE [LARGE SCALE GENOMIC DNA]</scope>
    <source>
        <strain evidence="9 10">PM101005</strain>
        <plasmid evidence="10">p1_pm101005</plasmid>
    </source>
</reference>